<name>A0A0C9VML4_SPHS4</name>
<reference evidence="3 4" key="1">
    <citation type="submission" date="2014-06" db="EMBL/GenBank/DDBJ databases">
        <title>Evolutionary Origins and Diversification of the Mycorrhizal Mutualists.</title>
        <authorList>
            <consortium name="DOE Joint Genome Institute"/>
            <consortium name="Mycorrhizal Genomics Consortium"/>
            <person name="Kohler A."/>
            <person name="Kuo A."/>
            <person name="Nagy L.G."/>
            <person name="Floudas D."/>
            <person name="Copeland A."/>
            <person name="Barry K.W."/>
            <person name="Cichocki N."/>
            <person name="Veneault-Fourrey C."/>
            <person name="LaButti K."/>
            <person name="Lindquist E.A."/>
            <person name="Lipzen A."/>
            <person name="Lundell T."/>
            <person name="Morin E."/>
            <person name="Murat C."/>
            <person name="Riley R."/>
            <person name="Ohm R."/>
            <person name="Sun H."/>
            <person name="Tunlid A."/>
            <person name="Henrissat B."/>
            <person name="Grigoriev I.V."/>
            <person name="Hibbett D.S."/>
            <person name="Martin F."/>
        </authorList>
    </citation>
    <scope>NUCLEOTIDE SEQUENCE [LARGE SCALE GENOMIC DNA]</scope>
    <source>
        <strain evidence="3 4">SS14</strain>
    </source>
</reference>
<protein>
    <submittedName>
        <fullName evidence="3">Unplaced genomic scaffold SPHSTscaffold_50, whole genome shotgun sequence</fullName>
    </submittedName>
</protein>
<dbReference type="PANTHER" id="PTHR33096:SF1">
    <property type="entry name" value="CXC1-LIKE CYSTEINE CLUSTER ASSOCIATED WITH KDZ TRANSPOSASES DOMAIN-CONTAINING PROTEIN"/>
    <property type="match status" value="1"/>
</dbReference>
<feature type="compositionally biased region" description="Low complexity" evidence="1">
    <location>
        <begin position="50"/>
        <end position="64"/>
    </location>
</feature>
<dbReference type="OrthoDB" id="3257613at2759"/>
<dbReference type="CDD" id="cd19757">
    <property type="entry name" value="Bbox1"/>
    <property type="match status" value="1"/>
</dbReference>
<dbReference type="Pfam" id="PF18758">
    <property type="entry name" value="KDZ"/>
    <property type="match status" value="1"/>
</dbReference>
<accession>A0A0C9VML4</accession>
<dbReference type="HOGENOM" id="CLU_003703_13_0_1"/>
<organism evidence="3 4">
    <name type="scientific">Sphaerobolus stellatus (strain SS14)</name>
    <dbReference type="NCBI Taxonomy" id="990650"/>
    <lineage>
        <taxon>Eukaryota</taxon>
        <taxon>Fungi</taxon>
        <taxon>Dikarya</taxon>
        <taxon>Basidiomycota</taxon>
        <taxon>Agaricomycotina</taxon>
        <taxon>Agaricomycetes</taxon>
        <taxon>Phallomycetidae</taxon>
        <taxon>Geastrales</taxon>
        <taxon>Sphaerobolaceae</taxon>
        <taxon>Sphaerobolus</taxon>
    </lineage>
</organism>
<sequence length="812" mass="93158">MASRSLELTPQTYPSNPSSLLCILDMSNPSKKRKAELPKVQRFKVKQPGTTTFTHTTDPDSSSSKRVHTTIVNPPLPPFPSVSITSSVAEDIAMDAVNEKPGGTLVNIWQVLFYYLFLYSEKNLPLFQTHSQLMDDMMKYKDIFLEEIMNLEWSPDVEKKCRCGKDTAMFRCNECLNGIVLCSACTMAAHQANPFHWITRWNGKFFKRITLHSLGHRVCLGHNGVACPTSGTSDVKTVTIVHLNGIQRVSFLFCSCLQRSAARQLMQARLFPATTENPATAFTFTLLKQFQKHSSESGQPAYVYFMALRRFTDDLGKDDVTDRYREFLRIMRIWEHLQSEKFAGHTHNIGQYLPTALQDNLAVLCAACPQPEINLPYNWKDTERDKVHIHTLFLDVDGNFSLEERDKKKRDHSDMPLDDGRGFFVSDRPYMDYRKQTAADLQVDAEASTCSGFKAVMRPQGVVNLQKGERFCNVDYALAKAIRDTVEESSHLRIVLSYDVGCQYEKKLKQRMAKWFPEIIPLLQNFVVVVPKMHIKAHKPECFQLYSFDYTSYVGQTDGEGGERIWRETNQYAGSTREMQHGGHQDKINCYINDWNWRKIERMDTHLVDKRILAQTSREKYQEEFEDLSLLAGETLTEQWKLSYKKPQKLSDGSILTPFEPDPVLLPTQADLLIPQLASTLKDLWKDIENDEYPEEIVLPLPSTLSEAEREEFNMGHISTIEWRLREGQALDALKQLKDAIIQKLGYVQARKEQVRGIRAATRAATIINNQQVIVEKYAELYRQAREAMLQLGMPQSDPRLCIQLNGTMKIQ</sequence>
<feature type="domain" description="CxC2-like cysteine cluster KDZ transposase-associated" evidence="2">
    <location>
        <begin position="211"/>
        <end position="316"/>
    </location>
</feature>
<evidence type="ECO:0000313" key="3">
    <source>
        <dbReference type="EMBL" id="KIJ43107.1"/>
    </source>
</evidence>
<dbReference type="PANTHER" id="PTHR33096">
    <property type="entry name" value="CXC2 DOMAIN-CONTAINING PROTEIN"/>
    <property type="match status" value="1"/>
</dbReference>
<dbReference type="InterPro" id="IPR041457">
    <property type="entry name" value="CxC2_KDZ-assoc"/>
</dbReference>
<dbReference type="AlphaFoldDB" id="A0A0C9VML4"/>
<gene>
    <name evidence="3" type="ORF">M422DRAFT_47974</name>
</gene>
<dbReference type="Pfam" id="PF18803">
    <property type="entry name" value="CxC2"/>
    <property type="match status" value="1"/>
</dbReference>
<dbReference type="InterPro" id="IPR040521">
    <property type="entry name" value="KDZ"/>
</dbReference>
<evidence type="ECO:0000259" key="2">
    <source>
        <dbReference type="Pfam" id="PF18803"/>
    </source>
</evidence>
<dbReference type="EMBL" id="KN837125">
    <property type="protein sequence ID" value="KIJ43107.1"/>
    <property type="molecule type" value="Genomic_DNA"/>
</dbReference>
<dbReference type="Proteomes" id="UP000054279">
    <property type="component" value="Unassembled WGS sequence"/>
</dbReference>
<keyword evidence="4" id="KW-1185">Reference proteome</keyword>
<feature type="region of interest" description="Disordered" evidence="1">
    <location>
        <begin position="46"/>
        <end position="68"/>
    </location>
</feature>
<evidence type="ECO:0000313" key="4">
    <source>
        <dbReference type="Proteomes" id="UP000054279"/>
    </source>
</evidence>
<proteinExistence type="predicted"/>
<evidence type="ECO:0000256" key="1">
    <source>
        <dbReference type="SAM" id="MobiDB-lite"/>
    </source>
</evidence>